<feature type="compositionally biased region" description="Gly residues" evidence="1">
    <location>
        <begin position="27"/>
        <end position="45"/>
    </location>
</feature>
<dbReference type="Proteomes" id="UP001600888">
    <property type="component" value="Unassembled WGS sequence"/>
</dbReference>
<feature type="compositionally biased region" description="Low complexity" evidence="1">
    <location>
        <begin position="825"/>
        <end position="841"/>
    </location>
</feature>
<evidence type="ECO:0000313" key="3">
    <source>
        <dbReference type="EMBL" id="KAL2293708.1"/>
    </source>
</evidence>
<keyword evidence="4" id="KW-1185">Reference proteome</keyword>
<keyword evidence="2" id="KW-0472">Membrane</keyword>
<feature type="compositionally biased region" description="Low complexity" evidence="1">
    <location>
        <begin position="204"/>
        <end position="221"/>
    </location>
</feature>
<accession>A0ABR4FGB6</accession>
<feature type="compositionally biased region" description="Basic and acidic residues" evidence="1">
    <location>
        <begin position="168"/>
        <end position="181"/>
    </location>
</feature>
<name>A0ABR4FGB6_9PEZI</name>
<feature type="compositionally biased region" description="Low complexity" evidence="1">
    <location>
        <begin position="272"/>
        <end position="288"/>
    </location>
</feature>
<feature type="region of interest" description="Disordered" evidence="1">
    <location>
        <begin position="385"/>
        <end position="408"/>
    </location>
</feature>
<feature type="region of interest" description="Disordered" evidence="1">
    <location>
        <begin position="1"/>
        <end position="308"/>
    </location>
</feature>
<organism evidence="3 4">
    <name type="scientific">Diaporthe vaccinii</name>
    <dbReference type="NCBI Taxonomy" id="105482"/>
    <lineage>
        <taxon>Eukaryota</taxon>
        <taxon>Fungi</taxon>
        <taxon>Dikarya</taxon>
        <taxon>Ascomycota</taxon>
        <taxon>Pezizomycotina</taxon>
        <taxon>Sordariomycetes</taxon>
        <taxon>Sordariomycetidae</taxon>
        <taxon>Diaporthales</taxon>
        <taxon>Diaporthaceae</taxon>
        <taxon>Diaporthe</taxon>
        <taxon>Diaporthe eres species complex</taxon>
    </lineage>
</organism>
<keyword evidence="2" id="KW-0812">Transmembrane</keyword>
<feature type="compositionally biased region" description="Gly residues" evidence="1">
    <location>
        <begin position="53"/>
        <end position="64"/>
    </location>
</feature>
<evidence type="ECO:0000256" key="2">
    <source>
        <dbReference type="SAM" id="Phobius"/>
    </source>
</evidence>
<feature type="region of interest" description="Disordered" evidence="1">
    <location>
        <begin position="783"/>
        <end position="844"/>
    </location>
</feature>
<feature type="compositionally biased region" description="Basic and acidic residues" evidence="1">
    <location>
        <begin position="67"/>
        <end position="79"/>
    </location>
</feature>
<protein>
    <submittedName>
        <fullName evidence="3">Uncharacterized protein</fullName>
    </submittedName>
</protein>
<feature type="compositionally biased region" description="Polar residues" evidence="1">
    <location>
        <begin position="260"/>
        <end position="269"/>
    </location>
</feature>
<feature type="compositionally biased region" description="Low complexity" evidence="1">
    <location>
        <begin position="239"/>
        <end position="253"/>
    </location>
</feature>
<evidence type="ECO:0000256" key="1">
    <source>
        <dbReference type="SAM" id="MobiDB-lite"/>
    </source>
</evidence>
<feature type="compositionally biased region" description="Polar residues" evidence="1">
    <location>
        <begin position="289"/>
        <end position="299"/>
    </location>
</feature>
<proteinExistence type="predicted"/>
<reference evidence="3 4" key="1">
    <citation type="submission" date="2024-03" db="EMBL/GenBank/DDBJ databases">
        <title>A high-quality draft genome sequence of Diaporthe vaccinii, a causative agent of upright dieback and viscid rot disease in cranberry plants.</title>
        <authorList>
            <person name="Sarrasin M."/>
            <person name="Lang B.F."/>
            <person name="Burger G."/>
        </authorList>
    </citation>
    <scope>NUCLEOTIDE SEQUENCE [LARGE SCALE GENOMIC DNA]</scope>
    <source>
        <strain evidence="3 4">IS7</strain>
    </source>
</reference>
<evidence type="ECO:0000313" key="4">
    <source>
        <dbReference type="Proteomes" id="UP001600888"/>
    </source>
</evidence>
<sequence>MPDYPYSDNMYSGLDDSDVEEQPWAADGGGNRNTHGYGHGTGLGAVAGTAAGAAGGGVGSGGTDVGVDPRHQHGQHVADHDEEQVLSPTDGYFGRSGDSSSSDYDPAYPIGNNNPDGHPLSPSHQSSSVDVHATPSPHYPAAASSQVPHVPNVWVNDPSLEHGSTAESKAREAQEEREQNRRRAGRPHPSNFASLPHAAGDGGSSTFPSLNTSTTSPSTTFGPGQSRYAFGPGLSYAPSSQRYTPSSSSAAPSRSHRSGTIYSERSSLFSEAPPAYTPSPTSTTATSSNYQTIQPSNMGRISESESRGLLASHEYQSVPQDMGGQADDDYTYTRTGNWRDRVRSRVSSLNGRTCKLVALGVILLFVTIGFLVSSFMGVKDERRVTVPGGGSGSSPISKLPSQDDDGTRLAYPPYDGEMPWAESDLCAPNEIKYPVQTFKVEFSDSRNVSFFQDVKKNNPSGGRDVRVSGEVVIRRAGNGTPGPGITLESVSNDDQIALDLDWDDVEQRLYVLSPLSIPWPSNTAQTPCLQIRSTIWVPPGSVLDSLNVESVHLGVKLLDNLSIQLNNFARLASTIGTVVAATDGEKDPRQVMLEGAPRSFTLNSRYIEVKTLSNAIAGSWPLYDYLGLETVAGSIRAGVVPKEALKDKPRPAILYVHSTSGPVELHEPVEAAAAALAMEAQGTAVGATARDIIPPRQYGVDLYTMSGTVKGSVAFSHSCKVHTTSGNIDLTLLPVYDKSQIQSSGDSSSYLQTSTTSGTTVVNVMDALWKDVQTGSYVAPPAPPAAAAAPGGTDFTPIGSEDPYSSLGDEETPAADPHAPEEEVPAPAQPQEQAAAASSPAIRVLSSRHSTTSAAIRLSYPATWEGGIDTDSLTGKIAISGKGVEIIRREDEFPGFKERVIARKGEDGVGGNVKCHTTSGAISVSFPS</sequence>
<keyword evidence="2" id="KW-1133">Transmembrane helix</keyword>
<comment type="caution">
    <text evidence="3">The sequence shown here is derived from an EMBL/GenBank/DDBJ whole genome shotgun (WGS) entry which is preliminary data.</text>
</comment>
<feature type="compositionally biased region" description="Low complexity" evidence="1">
    <location>
        <begin position="90"/>
        <end position="105"/>
    </location>
</feature>
<feature type="transmembrane region" description="Helical" evidence="2">
    <location>
        <begin position="356"/>
        <end position="378"/>
    </location>
</feature>
<dbReference type="EMBL" id="JBAWTH010000001">
    <property type="protein sequence ID" value="KAL2293708.1"/>
    <property type="molecule type" value="Genomic_DNA"/>
</dbReference>
<gene>
    <name evidence="3" type="ORF">FJTKL_05532</name>
</gene>